<protein>
    <recommendedName>
        <fullName evidence="4">BTB domain-containing protein</fullName>
    </recommendedName>
</protein>
<keyword evidence="3" id="KW-1185">Reference proteome</keyword>
<feature type="compositionally biased region" description="Basic and acidic residues" evidence="1">
    <location>
        <begin position="14"/>
        <end position="23"/>
    </location>
</feature>
<reference evidence="2" key="1">
    <citation type="journal article" date="2019" name="Environ. Microbiol.">
        <title>Fungal ecological strategies reflected in gene transcription - a case study of two litter decomposers.</title>
        <authorList>
            <person name="Barbi F."/>
            <person name="Kohler A."/>
            <person name="Barry K."/>
            <person name="Baskaran P."/>
            <person name="Daum C."/>
            <person name="Fauchery L."/>
            <person name="Ihrmark K."/>
            <person name="Kuo A."/>
            <person name="LaButti K."/>
            <person name="Lipzen A."/>
            <person name="Morin E."/>
            <person name="Grigoriev I.V."/>
            <person name="Henrissat B."/>
            <person name="Lindahl B."/>
            <person name="Martin F."/>
        </authorList>
    </citation>
    <scope>NUCLEOTIDE SEQUENCE</scope>
    <source>
        <strain evidence="2">JB14</strain>
    </source>
</reference>
<accession>A0A6A4IAM4</accession>
<proteinExistence type="predicted"/>
<dbReference type="OrthoDB" id="3184970at2759"/>
<sequence>MARALSHNSHTKNRSLDMSDSSKAEGPVRVSEIFNSPDADVVVRSADNIDFRLHKKNLECSTGSFPPADTPVDPKETVHLTESGETLEILFHAIYPRPFPEERMKELEFKSFMLLAEAAEKYAVYSMISCVEVLYPTCTLTIEVTAWQLDGYKHALSPKRLRILEFAVNHNHRDLIYEAAVTLG</sequence>
<dbReference type="Proteomes" id="UP000799118">
    <property type="component" value="Unassembled WGS sequence"/>
</dbReference>
<gene>
    <name evidence="2" type="ORF">BT96DRAFT_986324</name>
</gene>
<evidence type="ECO:0000313" key="2">
    <source>
        <dbReference type="EMBL" id="KAE9407671.1"/>
    </source>
</evidence>
<name>A0A6A4IAM4_9AGAR</name>
<feature type="region of interest" description="Disordered" evidence="1">
    <location>
        <begin position="1"/>
        <end position="24"/>
    </location>
</feature>
<evidence type="ECO:0008006" key="4">
    <source>
        <dbReference type="Google" id="ProtNLM"/>
    </source>
</evidence>
<organism evidence="2 3">
    <name type="scientific">Gymnopus androsaceus JB14</name>
    <dbReference type="NCBI Taxonomy" id="1447944"/>
    <lineage>
        <taxon>Eukaryota</taxon>
        <taxon>Fungi</taxon>
        <taxon>Dikarya</taxon>
        <taxon>Basidiomycota</taxon>
        <taxon>Agaricomycotina</taxon>
        <taxon>Agaricomycetes</taxon>
        <taxon>Agaricomycetidae</taxon>
        <taxon>Agaricales</taxon>
        <taxon>Marasmiineae</taxon>
        <taxon>Omphalotaceae</taxon>
        <taxon>Gymnopus</taxon>
    </lineage>
</organism>
<dbReference type="AlphaFoldDB" id="A0A6A4IAM4"/>
<evidence type="ECO:0000256" key="1">
    <source>
        <dbReference type="SAM" id="MobiDB-lite"/>
    </source>
</evidence>
<evidence type="ECO:0000313" key="3">
    <source>
        <dbReference type="Proteomes" id="UP000799118"/>
    </source>
</evidence>
<dbReference type="EMBL" id="ML769394">
    <property type="protein sequence ID" value="KAE9407671.1"/>
    <property type="molecule type" value="Genomic_DNA"/>
</dbReference>